<feature type="transmembrane region" description="Helical" evidence="2">
    <location>
        <begin position="636"/>
        <end position="657"/>
    </location>
</feature>
<keyword evidence="2" id="KW-0472">Membrane</keyword>
<keyword evidence="2" id="KW-0812">Transmembrane</keyword>
<proteinExistence type="predicted"/>
<feature type="transmembrane region" description="Helical" evidence="2">
    <location>
        <begin position="496"/>
        <end position="515"/>
    </location>
</feature>
<feature type="domain" description="Nose resistant-to-fluoxetine protein N-terminal" evidence="4">
    <location>
        <begin position="47"/>
        <end position="198"/>
    </location>
</feature>
<dbReference type="Pfam" id="PF01757">
    <property type="entry name" value="Acyl_transf_3"/>
    <property type="match status" value="1"/>
</dbReference>
<feature type="transmembrane region" description="Helical" evidence="2">
    <location>
        <begin position="209"/>
        <end position="230"/>
    </location>
</feature>
<feature type="chain" id="PRO_5027104866" evidence="3">
    <location>
        <begin position="21"/>
        <end position="712"/>
    </location>
</feature>
<dbReference type="Pfam" id="PF20146">
    <property type="entry name" value="NRF"/>
    <property type="match status" value="1"/>
</dbReference>
<name>A0A6M2DVA3_XENCH</name>
<evidence type="ECO:0000259" key="4">
    <source>
        <dbReference type="SMART" id="SM00703"/>
    </source>
</evidence>
<dbReference type="AlphaFoldDB" id="A0A6M2DVA3"/>
<dbReference type="SMART" id="SM00703">
    <property type="entry name" value="NRF"/>
    <property type="match status" value="1"/>
</dbReference>
<feature type="transmembrane region" description="Helical" evidence="2">
    <location>
        <begin position="569"/>
        <end position="593"/>
    </location>
</feature>
<feature type="signal peptide" evidence="3">
    <location>
        <begin position="1"/>
        <end position="20"/>
    </location>
</feature>
<dbReference type="InterPro" id="IPR006621">
    <property type="entry name" value="Nose-resist-to-fluoxetine_N"/>
</dbReference>
<protein>
    <submittedName>
        <fullName evidence="5">Putative nose resistant to fluoxetine protein 6-like isoform x2</fullName>
    </submittedName>
</protein>
<feature type="transmembrane region" description="Helical" evidence="2">
    <location>
        <begin position="310"/>
        <end position="338"/>
    </location>
</feature>
<feature type="transmembrane region" description="Helical" evidence="2">
    <location>
        <begin position="527"/>
        <end position="549"/>
    </location>
</feature>
<accession>A0A6M2DVA3</accession>
<evidence type="ECO:0000256" key="1">
    <source>
        <dbReference type="SAM" id="MobiDB-lite"/>
    </source>
</evidence>
<evidence type="ECO:0000256" key="2">
    <source>
        <dbReference type="SAM" id="Phobius"/>
    </source>
</evidence>
<dbReference type="InterPro" id="IPR052728">
    <property type="entry name" value="O2_lipid_transport_reg"/>
</dbReference>
<dbReference type="PANTHER" id="PTHR11161:SF0">
    <property type="entry name" value="O-ACYLTRANSFERASE LIKE PROTEIN"/>
    <property type="match status" value="1"/>
</dbReference>
<dbReference type="GO" id="GO:0016747">
    <property type="term" value="F:acyltransferase activity, transferring groups other than amino-acyl groups"/>
    <property type="evidence" value="ECO:0007669"/>
    <property type="project" value="InterPro"/>
</dbReference>
<evidence type="ECO:0000256" key="3">
    <source>
        <dbReference type="SAM" id="SignalP"/>
    </source>
</evidence>
<keyword evidence="2" id="KW-1133">Transmembrane helix</keyword>
<dbReference type="InterPro" id="IPR002656">
    <property type="entry name" value="Acyl_transf_3_dom"/>
</dbReference>
<organism evidence="5">
    <name type="scientific">Xenopsylla cheopis</name>
    <name type="common">Oriental rat flea</name>
    <name type="synonym">Pulex cheopis</name>
    <dbReference type="NCBI Taxonomy" id="163159"/>
    <lineage>
        <taxon>Eukaryota</taxon>
        <taxon>Metazoa</taxon>
        <taxon>Ecdysozoa</taxon>
        <taxon>Arthropoda</taxon>
        <taxon>Hexapoda</taxon>
        <taxon>Insecta</taxon>
        <taxon>Pterygota</taxon>
        <taxon>Neoptera</taxon>
        <taxon>Endopterygota</taxon>
        <taxon>Siphonaptera</taxon>
        <taxon>Pulicidae</taxon>
        <taxon>Xenopsyllinae</taxon>
        <taxon>Xenopsylla</taxon>
    </lineage>
</organism>
<dbReference type="PANTHER" id="PTHR11161">
    <property type="entry name" value="O-ACYLTRANSFERASE"/>
    <property type="match status" value="1"/>
</dbReference>
<reference evidence="5" key="1">
    <citation type="submission" date="2020-03" db="EMBL/GenBank/DDBJ databases">
        <title>Transcriptomic Profiling of the Digestive Tract of the Rat Flea, Xenopsylla cheopis, Following Blood Feeding and Infection with Yersinia pestis.</title>
        <authorList>
            <person name="Bland D.M."/>
            <person name="Martens C.A."/>
            <person name="Virtaneva K."/>
            <person name="Kanakabandi K."/>
            <person name="Long D."/>
            <person name="Rosenke R."/>
            <person name="Saturday G.A."/>
            <person name="Hoyt F.H."/>
            <person name="Bruno D.P."/>
            <person name="Ribeiro J.M.C."/>
            <person name="Hinnebusch J."/>
        </authorList>
    </citation>
    <scope>NUCLEOTIDE SEQUENCE</scope>
</reference>
<sequence>MYKIHLFLIFLICRQHSIVALNFKNVIVADKFEFYEKLRSIISFNNNDQCALDVEEILTAVKDGKEWAIRMLDASAKMPSGILMGNIVALGNYDECLSVKGESYSGDKIIGQYCMLYVSLSGEISSTMNSTENFYRIRRIGRDLAIPRAQILDLPSMFSLGFGLCLPTSCSIDRVIEVIKEKIPFAANEVQLAGTCALNENTSFNAADWVAIFIFSLFGGFLICSTIYDIHLRSKGKTPKYRILLAFSMYTNGEKLLAINPPSNKGDSISCIHGLRALSISWVVLAHRYDFGIEQPKINLVHVKDWVSQYYSAIITGGSVAVDTFFTMSGLLLSYIFLKHMANGKRKFNLFSFYVHRYLRLTPPYAAMILIQASLLIRMADGPLWDKLIPYYTRFCTDYFWSALLYIQTIYNATEICIPQSWYLQADMQMFILSPLILLPMIKWPKYFIRGTALLLMASVGIIFGITYVNNFTGAISEVDNLGVGDQIQYLYFPTYTRYGPWLAGILVGYLLHNAKKREFKLNSTSVITLWLITLTTLGAIVFGSHPFYQLDREQDVLEASFYQCLSKICWSFGICWIIFACSTGYGGPINWFLSWSYWQPLSRLSYCIYLTHYQIQLLLMHSVKTPSYFSDINMIHGFIGDMGLSIFVSIFWSLAFESPITVIEKSLQGDGRKDESKKVRESNGTSHAQVGIENGGYTHSTDDIKEIKCDN</sequence>
<feature type="transmembrane region" description="Helical" evidence="2">
    <location>
        <begin position="358"/>
        <end position="379"/>
    </location>
</feature>
<keyword evidence="3" id="KW-0732">Signal</keyword>
<dbReference type="EMBL" id="GIIL01006539">
    <property type="protein sequence ID" value="NOV50265.1"/>
    <property type="molecule type" value="Transcribed_RNA"/>
</dbReference>
<evidence type="ECO:0000313" key="5">
    <source>
        <dbReference type="EMBL" id="NOV50265.1"/>
    </source>
</evidence>
<feature type="region of interest" description="Disordered" evidence="1">
    <location>
        <begin position="674"/>
        <end position="703"/>
    </location>
</feature>
<feature type="transmembrane region" description="Helical" evidence="2">
    <location>
        <begin position="454"/>
        <end position="476"/>
    </location>
</feature>